<dbReference type="EMBL" id="JAANBB010000027">
    <property type="protein sequence ID" value="KAF7554893.1"/>
    <property type="molecule type" value="Genomic_DNA"/>
</dbReference>
<gene>
    <name evidence="2" type="ORF">G7Z17_g2623</name>
</gene>
<feature type="region of interest" description="Disordered" evidence="1">
    <location>
        <begin position="1"/>
        <end position="31"/>
    </location>
</feature>
<accession>A0A9P5HMU8</accession>
<dbReference type="AlphaFoldDB" id="A0A9P5HMU8"/>
<comment type="caution">
    <text evidence="2">The sequence shown here is derived from an EMBL/GenBank/DDBJ whole genome shotgun (WGS) entry which is preliminary data.</text>
</comment>
<dbReference type="OrthoDB" id="10319490at2759"/>
<evidence type="ECO:0000313" key="2">
    <source>
        <dbReference type="EMBL" id="KAF7554893.1"/>
    </source>
</evidence>
<reference evidence="2" key="1">
    <citation type="submission" date="2020-03" db="EMBL/GenBank/DDBJ databases">
        <title>Draft Genome Sequence of Cylindrodendrum hubeiense.</title>
        <authorList>
            <person name="Buettner E."/>
            <person name="Kellner H."/>
        </authorList>
    </citation>
    <scope>NUCLEOTIDE SEQUENCE</scope>
    <source>
        <strain evidence="2">IHI 201604</strain>
    </source>
</reference>
<protein>
    <submittedName>
        <fullName evidence="2">Uncharacterized protein</fullName>
    </submittedName>
</protein>
<keyword evidence="3" id="KW-1185">Reference proteome</keyword>
<feature type="compositionally biased region" description="Polar residues" evidence="1">
    <location>
        <begin position="1"/>
        <end position="24"/>
    </location>
</feature>
<organism evidence="2 3">
    <name type="scientific">Cylindrodendrum hubeiense</name>
    <dbReference type="NCBI Taxonomy" id="595255"/>
    <lineage>
        <taxon>Eukaryota</taxon>
        <taxon>Fungi</taxon>
        <taxon>Dikarya</taxon>
        <taxon>Ascomycota</taxon>
        <taxon>Pezizomycotina</taxon>
        <taxon>Sordariomycetes</taxon>
        <taxon>Hypocreomycetidae</taxon>
        <taxon>Hypocreales</taxon>
        <taxon>Nectriaceae</taxon>
        <taxon>Cylindrodendrum</taxon>
    </lineage>
</organism>
<name>A0A9P5HMU8_9HYPO</name>
<dbReference type="Proteomes" id="UP000722485">
    <property type="component" value="Unassembled WGS sequence"/>
</dbReference>
<sequence>MSTSSFNNSQATASLNTSGTTTEPVNVRMQDPSYTIGTPLFIREPHAQHVVEDPSTISTLTPKTSSKCNERDVNFAGFGAQFDSK</sequence>
<proteinExistence type="predicted"/>
<evidence type="ECO:0000256" key="1">
    <source>
        <dbReference type="SAM" id="MobiDB-lite"/>
    </source>
</evidence>
<evidence type="ECO:0000313" key="3">
    <source>
        <dbReference type="Proteomes" id="UP000722485"/>
    </source>
</evidence>